<dbReference type="InterPro" id="IPR038250">
    <property type="entry name" value="TGT_C2_sf"/>
</dbReference>
<evidence type="ECO:0000313" key="2">
    <source>
        <dbReference type="EMBL" id="RLE55755.1"/>
    </source>
</evidence>
<dbReference type="EMBL" id="QMRA01000003">
    <property type="protein sequence ID" value="RLE55755.1"/>
    <property type="molecule type" value="Genomic_DNA"/>
</dbReference>
<dbReference type="SUPFAM" id="SSF88697">
    <property type="entry name" value="PUA domain-like"/>
    <property type="match status" value="1"/>
</dbReference>
<dbReference type="Proteomes" id="UP000269499">
    <property type="component" value="Unassembled WGS sequence"/>
</dbReference>
<proteinExistence type="predicted"/>
<dbReference type="Pfam" id="PF14810">
    <property type="entry name" value="TGT_C2"/>
    <property type="match status" value="1"/>
</dbReference>
<dbReference type="GO" id="GO:0003723">
    <property type="term" value="F:RNA binding"/>
    <property type="evidence" value="ECO:0007669"/>
    <property type="project" value="InterPro"/>
</dbReference>
<dbReference type="SMART" id="SM00359">
    <property type="entry name" value="PUA"/>
    <property type="match status" value="1"/>
</dbReference>
<dbReference type="Pfam" id="PF01472">
    <property type="entry name" value="PUA"/>
    <property type="match status" value="1"/>
</dbReference>
<evidence type="ECO:0000259" key="1">
    <source>
        <dbReference type="SMART" id="SM00359"/>
    </source>
</evidence>
<gene>
    <name evidence="2" type="ORF">DRJ26_00425</name>
</gene>
<dbReference type="SUPFAM" id="SSF88802">
    <property type="entry name" value="Pre-PUA domain"/>
    <property type="match status" value="1"/>
</dbReference>
<dbReference type="NCBIfam" id="TIGR00451">
    <property type="entry name" value="unchar_dom_2"/>
    <property type="match status" value="1"/>
</dbReference>
<protein>
    <submittedName>
        <fullName evidence="2">Pseudouridine synthase</fullName>
    </submittedName>
</protein>
<dbReference type="InterPro" id="IPR036974">
    <property type="entry name" value="PUA_sf"/>
</dbReference>
<evidence type="ECO:0000313" key="3">
    <source>
        <dbReference type="Proteomes" id="UP000269499"/>
    </source>
</evidence>
<organism evidence="2 3">
    <name type="scientific">Thermoproteota archaeon</name>
    <dbReference type="NCBI Taxonomy" id="2056631"/>
    <lineage>
        <taxon>Archaea</taxon>
        <taxon>Thermoproteota</taxon>
    </lineage>
</organism>
<comment type="caution">
    <text evidence="2">The sequence shown here is derived from an EMBL/GenBank/DDBJ whole genome shotgun (WGS) entry which is preliminary data.</text>
</comment>
<dbReference type="InterPro" id="IPR029402">
    <property type="entry name" value="TGT_C2"/>
</dbReference>
<feature type="domain" description="PUA" evidence="1">
    <location>
        <begin position="80"/>
        <end position="154"/>
    </location>
</feature>
<dbReference type="InterPro" id="IPR002478">
    <property type="entry name" value="PUA"/>
</dbReference>
<dbReference type="Gene3D" id="2.30.130.10">
    <property type="entry name" value="PUA domain"/>
    <property type="match status" value="1"/>
</dbReference>
<dbReference type="PROSITE" id="PS50890">
    <property type="entry name" value="PUA"/>
    <property type="match status" value="1"/>
</dbReference>
<sequence length="156" mass="17172">MTSTDLYKIRRIADYQFGIGIGDILFPSDVKIEKSRKTGKIRRIYHQGKLLATMRASDGYLALSIDGARRIVEKTSKPTLRVVVKNEVAGFIKKGRNVFAKHVVEADPNIRPGSEVIVVDENDNLLAVGRATLNSEEMLSFKSGVAVKVRKGVGGE</sequence>
<dbReference type="AlphaFoldDB" id="A0A497F830"/>
<accession>A0A497F830</accession>
<dbReference type="InterPro" id="IPR004521">
    <property type="entry name" value="Uncharacterised_CHP00451"/>
</dbReference>
<dbReference type="CDD" id="cd21149">
    <property type="entry name" value="PUA_archaeosine_TGT"/>
    <property type="match status" value="1"/>
</dbReference>
<name>A0A497F830_9CREN</name>
<dbReference type="InterPro" id="IPR015947">
    <property type="entry name" value="PUA-like_sf"/>
</dbReference>
<reference evidence="2 3" key="1">
    <citation type="submission" date="2018-06" db="EMBL/GenBank/DDBJ databases">
        <title>Extensive metabolic versatility and redundancy in microbially diverse, dynamic hydrothermal sediments.</title>
        <authorList>
            <person name="Dombrowski N."/>
            <person name="Teske A."/>
            <person name="Baker B.J."/>
        </authorList>
    </citation>
    <scope>NUCLEOTIDE SEQUENCE [LARGE SCALE GENOMIC DNA]</scope>
    <source>
        <strain evidence="2">B20_G2</strain>
    </source>
</reference>
<dbReference type="Gene3D" id="3.10.450.90">
    <property type="entry name" value="ArcTGT, C2 domain"/>
    <property type="match status" value="1"/>
</dbReference>